<dbReference type="EC" id="2.1.1.-" evidence="1"/>
<dbReference type="Gene3D" id="3.40.50.150">
    <property type="entry name" value="Vaccinia Virus protein VP39"/>
    <property type="match status" value="1"/>
</dbReference>
<accession>A0ABW8Q0R6</accession>
<dbReference type="EMBL" id="JBANFI010000005">
    <property type="protein sequence ID" value="MFK7161232.1"/>
    <property type="molecule type" value="Genomic_DNA"/>
</dbReference>
<dbReference type="GO" id="GO:0032259">
    <property type="term" value="P:methylation"/>
    <property type="evidence" value="ECO:0007669"/>
    <property type="project" value="UniProtKB-KW"/>
</dbReference>
<proteinExistence type="predicted"/>
<name>A0ABW8Q0R6_9GAMM</name>
<evidence type="ECO:0000313" key="2">
    <source>
        <dbReference type="Proteomes" id="UP001621714"/>
    </source>
</evidence>
<dbReference type="Pfam" id="PF13489">
    <property type="entry name" value="Methyltransf_23"/>
    <property type="match status" value="1"/>
</dbReference>
<keyword evidence="1" id="KW-0489">Methyltransferase</keyword>
<comment type="caution">
    <text evidence="1">The sequence shown here is derived from an EMBL/GenBank/DDBJ whole genome shotgun (WGS) entry which is preliminary data.</text>
</comment>
<dbReference type="GO" id="GO:0008168">
    <property type="term" value="F:methyltransferase activity"/>
    <property type="evidence" value="ECO:0007669"/>
    <property type="project" value="UniProtKB-KW"/>
</dbReference>
<keyword evidence="1" id="KW-0808">Transferase</keyword>
<protein>
    <submittedName>
        <fullName evidence="1">Class I SAM-dependent methyltransferase</fullName>
        <ecNumber evidence="1">2.1.1.-</ecNumber>
    </submittedName>
</protein>
<dbReference type="Proteomes" id="UP001621714">
    <property type="component" value="Unassembled WGS sequence"/>
</dbReference>
<sequence>MHTCPLCASVAADLWHTANHRPLVGREYWRCGSCELVFVPAAFHWDATAEQAIYQQHDNRPDDPGYRRFLARAAEPVLRLMPPAAQGLDFGCGPGPTLSLMLEEAGLTCLNYDLYFYPEAARLQQQYDFITSTEVFEHLSQPYAVLKQLLGCLKPNGLLVVMTQRPRDQAAFQRWHYLMDPTHISFFSEASFAWIAAHFGLELLEVHRDVIVLRRPAQQPPD</sequence>
<reference evidence="1 2" key="1">
    <citation type="submission" date="2024-02" db="EMBL/GenBank/DDBJ databases">
        <title>Marinospirillum sp. MEB 164 isolated from Lonar lake sediment.</title>
        <authorList>
            <person name="Joshi A."/>
            <person name="Thite S."/>
        </authorList>
    </citation>
    <scope>NUCLEOTIDE SEQUENCE [LARGE SCALE GENOMIC DNA]</scope>
    <source>
        <strain evidence="1 2">MEB164</strain>
    </source>
</reference>
<evidence type="ECO:0000313" key="1">
    <source>
        <dbReference type="EMBL" id="MFK7161232.1"/>
    </source>
</evidence>
<dbReference type="InterPro" id="IPR029063">
    <property type="entry name" value="SAM-dependent_MTases_sf"/>
</dbReference>
<organism evidence="1 2">
    <name type="scientific">Marinospirillum alkalitolerans</name>
    <dbReference type="NCBI Taxonomy" id="3123374"/>
    <lineage>
        <taxon>Bacteria</taxon>
        <taxon>Pseudomonadati</taxon>
        <taxon>Pseudomonadota</taxon>
        <taxon>Gammaproteobacteria</taxon>
        <taxon>Oceanospirillales</taxon>
        <taxon>Oceanospirillaceae</taxon>
        <taxon>Marinospirillum</taxon>
    </lineage>
</organism>
<dbReference type="RefSeq" id="WP_405339728.1">
    <property type="nucleotide sequence ID" value="NZ_JBANFI010000005.1"/>
</dbReference>
<dbReference type="SUPFAM" id="SSF53335">
    <property type="entry name" value="S-adenosyl-L-methionine-dependent methyltransferases"/>
    <property type="match status" value="1"/>
</dbReference>
<keyword evidence="2" id="KW-1185">Reference proteome</keyword>
<gene>
    <name evidence="1" type="ORF">V6U78_09315</name>
</gene>